<dbReference type="CDD" id="cd11386">
    <property type="entry name" value="MCP_signal"/>
    <property type="match status" value="1"/>
</dbReference>
<dbReference type="GO" id="GO:0006935">
    <property type="term" value="P:chemotaxis"/>
    <property type="evidence" value="ECO:0007669"/>
    <property type="project" value="TreeGrafter"/>
</dbReference>
<evidence type="ECO:0000256" key="5">
    <source>
        <dbReference type="SAM" id="Phobius"/>
    </source>
</evidence>
<feature type="transmembrane region" description="Helical" evidence="5">
    <location>
        <begin position="83"/>
        <end position="106"/>
    </location>
</feature>
<comment type="similarity">
    <text evidence="3">Belongs to the methyl-accepting chemotaxis (MCP) protein family.</text>
</comment>
<dbReference type="SUPFAM" id="SSF58104">
    <property type="entry name" value="Methyl-accepting chemotaxis protein (MCP) signaling domain"/>
    <property type="match status" value="1"/>
</dbReference>
<dbReference type="GO" id="GO:0004888">
    <property type="term" value="F:transmembrane signaling receptor activity"/>
    <property type="evidence" value="ECO:0007669"/>
    <property type="project" value="TreeGrafter"/>
</dbReference>
<sequence length="480" mass="50461">MGHPAGLTGFRKIYAACDRAMLLILAVSWLLALGLGWRYAQFGLATGLGTALLAIAGLAYAAAPGATATRMTLTTAQALMVMLHIHLGGGMVELHFGVFVTLAYLLMYRDWKVLLLGAALFAVHHLLFDRLLAAGFGTYCLSEPDFGRILLHAAYVVAQTGIELVMAAHMRRNTKEGLELHDLVRALGSRDDRLALDVAHVKASTPAGLKIKDSLQRLNAAMARVREAAQHIGSASTQIAAGNTDLSGRTEQAAASLQETAASVQQLAATVRHTAEAAQQARELSDQAMRVADAGGSAVTRVVSTMEEIHRASGRIADIIGVIDGLAFQTNILALNAAVEAARAGEQGRGFAVVAAEVRTLAQRSAQAAKEIKTLIGASTEQVGSGATLVQEAGRTMGDIVTSVQRVAALINDIADAAGEQRRDFGRIDAAVTQLDEMTQRNAALVVESASAATTLDDHASQLNRVVGAFDLGRSEGYPA</sequence>
<evidence type="ECO:0000256" key="3">
    <source>
        <dbReference type="ARBA" id="ARBA00029447"/>
    </source>
</evidence>
<dbReference type="Gene3D" id="1.10.287.950">
    <property type="entry name" value="Methyl-accepting chemotaxis protein"/>
    <property type="match status" value="1"/>
</dbReference>
<dbReference type="GO" id="GO:0005886">
    <property type="term" value="C:plasma membrane"/>
    <property type="evidence" value="ECO:0007669"/>
    <property type="project" value="TreeGrafter"/>
</dbReference>
<comment type="subcellular location">
    <subcellularLocation>
        <location evidence="1">Membrane</location>
    </subcellularLocation>
</comment>
<evidence type="ECO:0000313" key="8">
    <source>
        <dbReference type="Proteomes" id="UP000231501"/>
    </source>
</evidence>
<feature type="transmembrane region" description="Helical" evidence="5">
    <location>
        <begin position="44"/>
        <end position="63"/>
    </location>
</feature>
<evidence type="ECO:0000256" key="4">
    <source>
        <dbReference type="PROSITE-ProRule" id="PRU00284"/>
    </source>
</evidence>
<dbReference type="SMART" id="SM00283">
    <property type="entry name" value="MA"/>
    <property type="match status" value="1"/>
</dbReference>
<protein>
    <submittedName>
        <fullName evidence="7">Chemotaxis protein</fullName>
    </submittedName>
</protein>
<feature type="domain" description="Methyl-accepting transducer" evidence="6">
    <location>
        <begin position="228"/>
        <end position="457"/>
    </location>
</feature>
<comment type="caution">
    <text evidence="7">The sequence shown here is derived from an EMBL/GenBank/DDBJ whole genome shotgun (WGS) entry which is preliminary data.</text>
</comment>
<dbReference type="RefSeq" id="WP_099861483.1">
    <property type="nucleotide sequence ID" value="NZ_PEOG01000021.1"/>
</dbReference>
<feature type="transmembrane region" description="Helical" evidence="5">
    <location>
        <begin position="20"/>
        <end position="37"/>
    </location>
</feature>
<keyword evidence="2" id="KW-0488">Methylation</keyword>
<dbReference type="Proteomes" id="UP000231501">
    <property type="component" value="Unassembled WGS sequence"/>
</dbReference>
<dbReference type="InterPro" id="IPR051310">
    <property type="entry name" value="MCP_chemotaxis"/>
</dbReference>
<reference evidence="7 8" key="1">
    <citation type="submission" date="2017-11" db="EMBL/GenBank/DDBJ databases">
        <title>Draft genome sequence of Mitsuaria sp. HWN-4.</title>
        <authorList>
            <person name="Gundlapally S.R."/>
        </authorList>
    </citation>
    <scope>NUCLEOTIDE SEQUENCE [LARGE SCALE GENOMIC DNA]</scope>
    <source>
        <strain evidence="7 8">HWN-4</strain>
    </source>
</reference>
<dbReference type="Pfam" id="PF00015">
    <property type="entry name" value="MCPsignal"/>
    <property type="match status" value="1"/>
</dbReference>
<evidence type="ECO:0000256" key="1">
    <source>
        <dbReference type="ARBA" id="ARBA00004370"/>
    </source>
</evidence>
<keyword evidence="4" id="KW-0807">Transducer</keyword>
<feature type="transmembrane region" description="Helical" evidence="5">
    <location>
        <begin position="113"/>
        <end position="137"/>
    </location>
</feature>
<keyword evidence="5" id="KW-0472">Membrane</keyword>
<evidence type="ECO:0000259" key="6">
    <source>
        <dbReference type="PROSITE" id="PS50111"/>
    </source>
</evidence>
<dbReference type="OrthoDB" id="9806477at2"/>
<keyword evidence="5" id="KW-1133">Transmembrane helix</keyword>
<dbReference type="GO" id="GO:0007165">
    <property type="term" value="P:signal transduction"/>
    <property type="evidence" value="ECO:0007669"/>
    <property type="project" value="UniProtKB-KW"/>
</dbReference>
<organism evidence="7 8">
    <name type="scientific">Roseateles chitinivorans</name>
    <dbReference type="NCBI Taxonomy" id="2917965"/>
    <lineage>
        <taxon>Bacteria</taxon>
        <taxon>Pseudomonadati</taxon>
        <taxon>Pseudomonadota</taxon>
        <taxon>Betaproteobacteria</taxon>
        <taxon>Burkholderiales</taxon>
        <taxon>Sphaerotilaceae</taxon>
        <taxon>Roseateles</taxon>
    </lineage>
</organism>
<name>A0A2G9CAT1_9BURK</name>
<gene>
    <name evidence="7" type="ORF">CS062_09685</name>
</gene>
<dbReference type="PANTHER" id="PTHR43531">
    <property type="entry name" value="PROTEIN ICFG"/>
    <property type="match status" value="1"/>
</dbReference>
<dbReference type="PROSITE" id="PS50111">
    <property type="entry name" value="CHEMOTAXIS_TRANSDUC_2"/>
    <property type="match status" value="1"/>
</dbReference>
<proteinExistence type="inferred from homology"/>
<dbReference type="AlphaFoldDB" id="A0A2G9CAT1"/>
<dbReference type="EMBL" id="PEOG01000021">
    <property type="protein sequence ID" value="PIM53462.1"/>
    <property type="molecule type" value="Genomic_DNA"/>
</dbReference>
<evidence type="ECO:0000313" key="7">
    <source>
        <dbReference type="EMBL" id="PIM53462.1"/>
    </source>
</evidence>
<evidence type="ECO:0000256" key="2">
    <source>
        <dbReference type="ARBA" id="ARBA00022481"/>
    </source>
</evidence>
<dbReference type="PANTHER" id="PTHR43531:SF14">
    <property type="entry name" value="METHYL-ACCEPTING CHEMOTAXIS PROTEIN I-RELATED"/>
    <property type="match status" value="1"/>
</dbReference>
<keyword evidence="8" id="KW-1185">Reference proteome</keyword>
<dbReference type="FunFam" id="1.10.287.950:FF:000001">
    <property type="entry name" value="Methyl-accepting chemotaxis sensory transducer"/>
    <property type="match status" value="1"/>
</dbReference>
<accession>A0A2G9CAT1</accession>
<keyword evidence="5" id="KW-0812">Transmembrane</keyword>
<dbReference type="InterPro" id="IPR004089">
    <property type="entry name" value="MCPsignal_dom"/>
</dbReference>